<sequence length="330" mass="38819">MMNINSNNISIIDCFIKFGNLDNAYKQIELFNQYISQPRMNENHSNMYQVLQKYFNDDDKIGDIFLYYCPKMTQFPKLLNSASTILSDEQLCSQTGQLFTFYNSNLTPPISFFAIIQHQTQENQQIASDQQTIQNSNNPLVVQNLLNHQPTQQPVQPTSQSENWEKQNFSRDWSIFQSKKREFFSEAFSLFGRIYYAQSNNQIPDENQYYLEKIDEFRNLFPELVNITFLSDAYQIFEDDLLGYNRFVKLFPIAVLFNILVSNPQQVITTKTIQQLFSQNDSISDESLFHAYSVIARYYESLIQNNPISQLNTLMSETQKDYKNSWKDEN</sequence>
<proteinExistence type="predicted"/>
<reference evidence="1 2" key="1">
    <citation type="submission" date="2024-04" db="EMBL/GenBank/DDBJ databases">
        <title>Tritrichomonas musculus Genome.</title>
        <authorList>
            <person name="Alves-Ferreira E."/>
            <person name="Grigg M."/>
            <person name="Lorenzi H."/>
            <person name="Galac M."/>
        </authorList>
    </citation>
    <scope>NUCLEOTIDE SEQUENCE [LARGE SCALE GENOMIC DNA]</scope>
    <source>
        <strain evidence="1 2">EAF2021</strain>
    </source>
</reference>
<evidence type="ECO:0000313" key="2">
    <source>
        <dbReference type="Proteomes" id="UP001470230"/>
    </source>
</evidence>
<accession>A0ABR2JM34</accession>
<organism evidence="1 2">
    <name type="scientific">Tritrichomonas musculus</name>
    <dbReference type="NCBI Taxonomy" id="1915356"/>
    <lineage>
        <taxon>Eukaryota</taxon>
        <taxon>Metamonada</taxon>
        <taxon>Parabasalia</taxon>
        <taxon>Tritrichomonadida</taxon>
        <taxon>Tritrichomonadidae</taxon>
        <taxon>Tritrichomonas</taxon>
    </lineage>
</organism>
<dbReference type="Proteomes" id="UP001470230">
    <property type="component" value="Unassembled WGS sequence"/>
</dbReference>
<gene>
    <name evidence="1" type="ORF">M9Y10_004813</name>
</gene>
<name>A0ABR2JM34_9EUKA</name>
<evidence type="ECO:0000313" key="1">
    <source>
        <dbReference type="EMBL" id="KAK8878050.1"/>
    </source>
</evidence>
<comment type="caution">
    <text evidence="1">The sequence shown here is derived from an EMBL/GenBank/DDBJ whole genome shotgun (WGS) entry which is preliminary data.</text>
</comment>
<dbReference type="EMBL" id="JAPFFF010000011">
    <property type="protein sequence ID" value="KAK8878050.1"/>
    <property type="molecule type" value="Genomic_DNA"/>
</dbReference>
<protein>
    <submittedName>
        <fullName evidence="1">Uncharacterized protein</fullName>
    </submittedName>
</protein>
<keyword evidence="2" id="KW-1185">Reference proteome</keyword>